<accession>A0AAV1U448</accession>
<gene>
    <name evidence="1" type="ORF">PM001_LOCUS14590</name>
</gene>
<reference evidence="1" key="1">
    <citation type="submission" date="2024-01" db="EMBL/GenBank/DDBJ databases">
        <authorList>
            <person name="Webb A."/>
        </authorList>
    </citation>
    <scope>NUCLEOTIDE SEQUENCE</scope>
    <source>
        <strain evidence="1">Pm1</strain>
    </source>
</reference>
<sequence length="79" mass="9256">MGDAAQILVFRYWIHRSTGCAVSNGRDQIAVHLPIGQFQIRKVDKRLEPFMHKSQCQKSRIYCRDVRRTLHIPPHSPMQ</sequence>
<evidence type="ECO:0000313" key="2">
    <source>
        <dbReference type="Proteomes" id="UP001162060"/>
    </source>
</evidence>
<proteinExistence type="predicted"/>
<comment type="caution">
    <text evidence="1">The sequence shown here is derived from an EMBL/GenBank/DDBJ whole genome shotgun (WGS) entry which is preliminary data.</text>
</comment>
<name>A0AAV1U448_9STRA</name>
<protein>
    <submittedName>
        <fullName evidence="1">Uncharacterized protein</fullName>
    </submittedName>
</protein>
<organism evidence="1 2">
    <name type="scientific">Peronospora matthiolae</name>
    <dbReference type="NCBI Taxonomy" id="2874970"/>
    <lineage>
        <taxon>Eukaryota</taxon>
        <taxon>Sar</taxon>
        <taxon>Stramenopiles</taxon>
        <taxon>Oomycota</taxon>
        <taxon>Peronosporomycetes</taxon>
        <taxon>Peronosporales</taxon>
        <taxon>Peronosporaceae</taxon>
        <taxon>Peronospora</taxon>
    </lineage>
</organism>
<dbReference type="EMBL" id="CAKLBY020000153">
    <property type="protein sequence ID" value="CAK7929440.1"/>
    <property type="molecule type" value="Genomic_DNA"/>
</dbReference>
<dbReference type="Proteomes" id="UP001162060">
    <property type="component" value="Unassembled WGS sequence"/>
</dbReference>
<dbReference type="AlphaFoldDB" id="A0AAV1U448"/>
<evidence type="ECO:0000313" key="1">
    <source>
        <dbReference type="EMBL" id="CAK7929440.1"/>
    </source>
</evidence>